<dbReference type="PANTHER" id="PTHR43261:SF1">
    <property type="entry name" value="RIBOSOME-RELEASING FACTOR 2, MITOCHONDRIAL"/>
    <property type="match status" value="1"/>
</dbReference>
<accession>U4LVD7</accession>
<evidence type="ECO:0000256" key="1">
    <source>
        <dbReference type="ARBA" id="ARBA00017891"/>
    </source>
</evidence>
<evidence type="ECO:0000259" key="8">
    <source>
        <dbReference type="PROSITE" id="PS51722"/>
    </source>
</evidence>
<feature type="region of interest" description="Disordered" evidence="7">
    <location>
        <begin position="456"/>
        <end position="479"/>
    </location>
</feature>
<evidence type="ECO:0000313" key="9">
    <source>
        <dbReference type="EMBL" id="CCX32446.1"/>
    </source>
</evidence>
<keyword evidence="4" id="KW-0496">Mitochondrion</keyword>
<dbReference type="FunFam" id="3.30.70.870:FF:000007">
    <property type="entry name" value="Ribosome-releasing factor 2, mitochondrial"/>
    <property type="match status" value="1"/>
</dbReference>
<dbReference type="GO" id="GO:0005759">
    <property type="term" value="C:mitochondrial matrix"/>
    <property type="evidence" value="ECO:0007669"/>
    <property type="project" value="UniProtKB-ARBA"/>
</dbReference>
<dbReference type="InterPro" id="IPR041095">
    <property type="entry name" value="EFG_II"/>
</dbReference>
<dbReference type="SUPFAM" id="SSF54211">
    <property type="entry name" value="Ribosomal protein S5 domain 2-like"/>
    <property type="match status" value="1"/>
</dbReference>
<dbReference type="CDD" id="cd01886">
    <property type="entry name" value="EF-G"/>
    <property type="match status" value="1"/>
</dbReference>
<dbReference type="PRINTS" id="PR00315">
    <property type="entry name" value="ELONGATNFCT"/>
</dbReference>
<dbReference type="InterPro" id="IPR035647">
    <property type="entry name" value="EFG_III/V"/>
</dbReference>
<dbReference type="InterPro" id="IPR031157">
    <property type="entry name" value="G_TR_CS"/>
</dbReference>
<dbReference type="PANTHER" id="PTHR43261">
    <property type="entry name" value="TRANSLATION ELONGATION FACTOR G-RELATED"/>
    <property type="match status" value="1"/>
</dbReference>
<dbReference type="InterPro" id="IPR027417">
    <property type="entry name" value="P-loop_NTPase"/>
</dbReference>
<dbReference type="FunFam" id="3.40.50.300:FF:000514">
    <property type="entry name" value="Ribosome-releasing factor 2, mitochondrial"/>
    <property type="match status" value="1"/>
</dbReference>
<evidence type="ECO:0000256" key="2">
    <source>
        <dbReference type="ARBA" id="ARBA00022741"/>
    </source>
</evidence>
<dbReference type="Pfam" id="PF00009">
    <property type="entry name" value="GTP_EFTU"/>
    <property type="match status" value="1"/>
</dbReference>
<name>U4LVD7_PYROM</name>
<evidence type="ECO:0000313" key="10">
    <source>
        <dbReference type="Proteomes" id="UP000018144"/>
    </source>
</evidence>
<dbReference type="EMBL" id="HF935851">
    <property type="protein sequence ID" value="CCX32446.1"/>
    <property type="molecule type" value="Genomic_DNA"/>
</dbReference>
<keyword evidence="10" id="KW-1185">Reference proteome</keyword>
<dbReference type="Gene3D" id="3.30.70.240">
    <property type="match status" value="1"/>
</dbReference>
<dbReference type="Gene3D" id="3.30.70.870">
    <property type="entry name" value="Elongation Factor G (Translational Gtpase), domain 3"/>
    <property type="match status" value="1"/>
</dbReference>
<evidence type="ECO:0000256" key="6">
    <source>
        <dbReference type="ARBA" id="ARBA00024731"/>
    </source>
</evidence>
<reference evidence="9 10" key="1">
    <citation type="journal article" date="2013" name="PLoS Genet.">
        <title>The genome and development-dependent transcriptomes of Pyronema confluens: a window into fungal evolution.</title>
        <authorList>
            <person name="Traeger S."/>
            <person name="Altegoer F."/>
            <person name="Freitag M."/>
            <person name="Gabaldon T."/>
            <person name="Kempken F."/>
            <person name="Kumar A."/>
            <person name="Marcet-Houben M."/>
            <person name="Poggeler S."/>
            <person name="Stajich J.E."/>
            <person name="Nowrousian M."/>
        </authorList>
    </citation>
    <scope>NUCLEOTIDE SEQUENCE [LARGE SCALE GENOMIC DNA]</scope>
    <source>
        <strain evidence="10">CBS 100304</strain>
        <tissue evidence="9">Vegetative mycelium</tissue>
    </source>
</reference>
<evidence type="ECO:0000256" key="4">
    <source>
        <dbReference type="ARBA" id="ARBA00023128"/>
    </source>
</evidence>
<keyword evidence="3" id="KW-0648">Protein biosynthesis</keyword>
<dbReference type="SUPFAM" id="SSF52540">
    <property type="entry name" value="P-loop containing nucleoside triphosphate hydrolases"/>
    <property type="match status" value="1"/>
</dbReference>
<dbReference type="InterPro" id="IPR005225">
    <property type="entry name" value="Small_GTP-bd"/>
</dbReference>
<dbReference type="Gene3D" id="2.40.30.10">
    <property type="entry name" value="Translation factors"/>
    <property type="match status" value="1"/>
</dbReference>
<keyword evidence="5" id="KW-0342">GTP-binding</keyword>
<dbReference type="SMART" id="SM00889">
    <property type="entry name" value="EFG_IV"/>
    <property type="match status" value="1"/>
</dbReference>
<dbReference type="SUPFAM" id="SSF54980">
    <property type="entry name" value="EF-G C-terminal domain-like"/>
    <property type="match status" value="2"/>
</dbReference>
<dbReference type="Pfam" id="PF03764">
    <property type="entry name" value="EFG_IV"/>
    <property type="match status" value="1"/>
</dbReference>
<proteinExistence type="predicted"/>
<dbReference type="eggNOG" id="KOG0465">
    <property type="taxonomic scope" value="Eukaryota"/>
</dbReference>
<dbReference type="Pfam" id="PF22042">
    <property type="entry name" value="EF-G_D2"/>
    <property type="match status" value="1"/>
</dbReference>
<organism evidence="9 10">
    <name type="scientific">Pyronema omphalodes (strain CBS 100304)</name>
    <name type="common">Pyronema confluens</name>
    <dbReference type="NCBI Taxonomy" id="1076935"/>
    <lineage>
        <taxon>Eukaryota</taxon>
        <taxon>Fungi</taxon>
        <taxon>Dikarya</taxon>
        <taxon>Ascomycota</taxon>
        <taxon>Pezizomycotina</taxon>
        <taxon>Pezizomycetes</taxon>
        <taxon>Pezizales</taxon>
        <taxon>Pyronemataceae</taxon>
        <taxon>Pyronema</taxon>
    </lineage>
</organism>
<dbReference type="InterPro" id="IPR020568">
    <property type="entry name" value="Ribosomal_Su5_D2-typ_SF"/>
</dbReference>
<dbReference type="Proteomes" id="UP000018144">
    <property type="component" value="Unassembled WGS sequence"/>
</dbReference>
<gene>
    <name evidence="9" type="ORF">PCON_13099</name>
</gene>
<dbReference type="NCBIfam" id="TIGR00231">
    <property type="entry name" value="small_GTP"/>
    <property type="match status" value="1"/>
</dbReference>
<dbReference type="GO" id="GO:0005525">
    <property type="term" value="F:GTP binding"/>
    <property type="evidence" value="ECO:0007669"/>
    <property type="project" value="UniProtKB-KW"/>
</dbReference>
<dbReference type="InterPro" id="IPR005517">
    <property type="entry name" value="Transl_elong_EFG/EF2_IV"/>
</dbReference>
<dbReference type="Pfam" id="PF14492">
    <property type="entry name" value="EFG_III"/>
    <property type="match status" value="1"/>
</dbReference>
<dbReference type="OrthoDB" id="198619at2759"/>
<dbReference type="InterPro" id="IPR000795">
    <property type="entry name" value="T_Tr_GTP-bd_dom"/>
</dbReference>
<sequence length="813" mass="86671">MLLTTSATARNVCWRCQYLRPSSIASAVRPTAIQLSLKNPPKSLRSYAAPAGNKTELKHTRNIGIIAHIDAGKTTTTERMLYYSGFTRSIGSVDDGSTVMDYLPAERARGITITSAAITFSWTPSSGEGVGASHLINLIDTPGHADFTFEVERSIRVLDGAVTILDGVAGVEAQTEKVWAQAGKFGIPRVVFVNKLDRDGARFGETVREVASKLNGGEETLRGVVDLVERRCFLYPGGEEAGRQDVRVEGFKWLEHTHPELYKEAGVAQEALVELLSEHDDVLVEQFLELGDASLIPPEEIKKSLRKLTLTGDGKIIPVLCGASFRNIGVQPLLDAVIDYLPSPLDRPPAEVSYALGQRATLEIDTPRTCALAFKVVNDPKKGPMVFVRVYSGVLTKAQTLFNTGLQVRERAHRLLQMFADEAVDIDSISSGHIGVILGLKEARTGDTLVSEHAVGGGAAGTGGKKGKQAGAPQKLDPKTMHLRPIDVPPPVFFASLEPYSLSETKNLEDALSMLLREDPSLSISTDPDSGQTLLSGMGELHLEIARDRLVQDLKAKADMGKILIAYRETISAGTSPSHHLLDRDIAGKPAKAAVTVSLEPLEAGDENEIISIVEETYEDPTTGETIKPKLPPGLEEAEIIAALSSGATAALARGPHLGFPIRGTKVELRVQPATDLFPELSSLAAISSAARAGVQDALAAAEMSSAGIIVEPVMAVAVSCDEKDLGKVVGDISANRGGQVLSLGDEIEHEGGEIEMKRVYVPGIGAGGRKSGGGREAGEGRKRVVNARVPLGEMVGYLKHLRAATKGSGTFV</sequence>
<dbReference type="SUPFAM" id="SSF50447">
    <property type="entry name" value="Translation proteins"/>
    <property type="match status" value="1"/>
</dbReference>
<dbReference type="InterPro" id="IPR053905">
    <property type="entry name" value="EF-G-like_DII"/>
</dbReference>
<evidence type="ECO:0000256" key="5">
    <source>
        <dbReference type="ARBA" id="ARBA00023134"/>
    </source>
</evidence>
<dbReference type="InterPro" id="IPR014721">
    <property type="entry name" value="Ribsml_uS5_D2-typ_fold_subgr"/>
</dbReference>
<dbReference type="PROSITE" id="PS00301">
    <property type="entry name" value="G_TR_1"/>
    <property type="match status" value="1"/>
</dbReference>
<dbReference type="CDD" id="cd16262">
    <property type="entry name" value="EFG_III"/>
    <property type="match status" value="1"/>
</dbReference>
<dbReference type="AlphaFoldDB" id="U4LVD7"/>
<dbReference type="Gene3D" id="3.40.50.300">
    <property type="entry name" value="P-loop containing nucleotide triphosphate hydrolases"/>
    <property type="match status" value="1"/>
</dbReference>
<dbReference type="PROSITE" id="PS51722">
    <property type="entry name" value="G_TR_2"/>
    <property type="match status" value="1"/>
</dbReference>
<comment type="function">
    <text evidence="6">Catalyzes the GTP-dependent ribosomal translocation step during translation elongation. During this step, the ribosome changes from the pre-translocational (PRE) to the post-translocational (POST) state as the newly formed A-site-bound peptidyl-tRNA and P-site-bound deacylated tRNA move to the P and E sites, respectively. Catalyzes the coordinated movement of the two tRNA molecules, the mRNA and conformational changes in the ribosome.</text>
</comment>
<dbReference type="GO" id="GO:0032790">
    <property type="term" value="P:ribosome disassembly"/>
    <property type="evidence" value="ECO:0007669"/>
    <property type="project" value="TreeGrafter"/>
</dbReference>
<dbReference type="Gene3D" id="3.30.230.10">
    <property type="match status" value="1"/>
</dbReference>
<protein>
    <recommendedName>
        <fullName evidence="1">Elongation factor 2</fullName>
    </recommendedName>
</protein>
<dbReference type="GO" id="GO:0003924">
    <property type="term" value="F:GTPase activity"/>
    <property type="evidence" value="ECO:0007669"/>
    <property type="project" value="InterPro"/>
</dbReference>
<evidence type="ECO:0000256" key="7">
    <source>
        <dbReference type="SAM" id="MobiDB-lite"/>
    </source>
</evidence>
<dbReference type="GO" id="GO:0032543">
    <property type="term" value="P:mitochondrial translation"/>
    <property type="evidence" value="ECO:0007669"/>
    <property type="project" value="TreeGrafter"/>
</dbReference>
<feature type="domain" description="Tr-type G" evidence="8">
    <location>
        <begin position="58"/>
        <end position="345"/>
    </location>
</feature>
<keyword evidence="2" id="KW-0547">Nucleotide-binding</keyword>
<dbReference type="InterPro" id="IPR009022">
    <property type="entry name" value="EFG_III"/>
</dbReference>
<dbReference type="InterPro" id="IPR009000">
    <property type="entry name" value="Transl_B-barrel_sf"/>
</dbReference>
<evidence type="ECO:0000256" key="3">
    <source>
        <dbReference type="ARBA" id="ARBA00022917"/>
    </source>
</evidence>
<dbReference type="STRING" id="1076935.U4LVD7"/>
<dbReference type="OMA" id="GPQFTFP"/>